<organism evidence="1 2">
    <name type="scientific">Paenibacillus tianmuensis</name>
    <dbReference type="NCBI Taxonomy" id="624147"/>
    <lineage>
        <taxon>Bacteria</taxon>
        <taxon>Bacillati</taxon>
        <taxon>Bacillota</taxon>
        <taxon>Bacilli</taxon>
        <taxon>Bacillales</taxon>
        <taxon>Paenibacillaceae</taxon>
        <taxon>Paenibacillus</taxon>
    </lineage>
</organism>
<dbReference type="Pfam" id="PF07977">
    <property type="entry name" value="FabA"/>
    <property type="match status" value="1"/>
</dbReference>
<dbReference type="AlphaFoldDB" id="A0A1G4PCV6"/>
<protein>
    <submittedName>
        <fullName evidence="1">3-hydroxyacyl-[acyl-carrier-protein] dehydratase</fullName>
    </submittedName>
</protein>
<dbReference type="EMBL" id="FMTT01000002">
    <property type="protein sequence ID" value="SCW30133.1"/>
    <property type="molecule type" value="Genomic_DNA"/>
</dbReference>
<reference evidence="2" key="1">
    <citation type="submission" date="2016-10" db="EMBL/GenBank/DDBJ databases">
        <authorList>
            <person name="Varghese N."/>
            <person name="Submissions S."/>
        </authorList>
    </citation>
    <scope>NUCLEOTIDE SEQUENCE [LARGE SCALE GENOMIC DNA]</scope>
    <source>
        <strain evidence="2">CGMCC 1.8946</strain>
    </source>
</reference>
<evidence type="ECO:0000313" key="1">
    <source>
        <dbReference type="EMBL" id="SCW30133.1"/>
    </source>
</evidence>
<gene>
    <name evidence="1" type="ORF">SAMN04487970_100231</name>
</gene>
<dbReference type="RefSeq" id="WP_090666261.1">
    <property type="nucleotide sequence ID" value="NZ_FMTT01000002.1"/>
</dbReference>
<dbReference type="PANTHER" id="PTHR30272">
    <property type="entry name" value="3-HYDROXYACYL-[ACYL-CARRIER-PROTEIN] DEHYDRATASE"/>
    <property type="match status" value="1"/>
</dbReference>
<dbReference type="CDD" id="cd01288">
    <property type="entry name" value="FabZ"/>
    <property type="match status" value="1"/>
</dbReference>
<name>A0A1G4PCV6_9BACL</name>
<dbReference type="Gene3D" id="3.10.129.10">
    <property type="entry name" value="Hotdog Thioesterase"/>
    <property type="match status" value="1"/>
</dbReference>
<evidence type="ECO:0000313" key="2">
    <source>
        <dbReference type="Proteomes" id="UP000198601"/>
    </source>
</evidence>
<dbReference type="InterPro" id="IPR029069">
    <property type="entry name" value="HotDog_dom_sf"/>
</dbReference>
<dbReference type="InterPro" id="IPR013114">
    <property type="entry name" value="FabA_FabZ"/>
</dbReference>
<dbReference type="PANTHER" id="PTHR30272:SF3">
    <property type="entry name" value="(3R)-HYDROXYMYRISTOYL-[ACYL CARRIER PROTEIN] DEHYDRATASE"/>
    <property type="match status" value="1"/>
</dbReference>
<dbReference type="Proteomes" id="UP000198601">
    <property type="component" value="Unassembled WGS sequence"/>
</dbReference>
<sequence>MKDDTIHIPDALPHRYPFLLIDRIVEAESSKWVRGYKNISWNEWFITEANPYMPHMLVVEALAQLSAFSATEEKGIAFLSSLNHVEMESLAQPGDRLDLYFEVSKQRRGYLLGKGLATVGDRVIVRAEEIVVFVQK</sequence>
<proteinExistence type="predicted"/>
<accession>A0A1G4PCV6</accession>
<dbReference type="SUPFAM" id="SSF54637">
    <property type="entry name" value="Thioesterase/thiol ester dehydrase-isomerase"/>
    <property type="match status" value="1"/>
</dbReference>
<dbReference type="STRING" id="624147.SAMN04487970_100231"/>
<keyword evidence="2" id="KW-1185">Reference proteome</keyword>
<dbReference type="OrthoDB" id="9772788at2"/>